<dbReference type="EMBL" id="RMBX01000003">
    <property type="protein sequence ID" value="RPD42160.1"/>
    <property type="molecule type" value="Genomic_DNA"/>
</dbReference>
<reference evidence="2" key="1">
    <citation type="submission" date="2018-11" db="EMBL/GenBank/DDBJ databases">
        <title>Chitinophaga lutea sp.nov., isolate from arsenic contaminated soil.</title>
        <authorList>
            <person name="Zong Y."/>
        </authorList>
    </citation>
    <scope>NUCLEOTIDE SEQUENCE [LARGE SCALE GENOMIC DNA]</scope>
    <source>
        <strain evidence="2">YLT18</strain>
    </source>
</reference>
<evidence type="ECO:0000313" key="1">
    <source>
        <dbReference type="EMBL" id="RPD42160.1"/>
    </source>
</evidence>
<keyword evidence="2" id="KW-1185">Reference proteome</keyword>
<dbReference type="Proteomes" id="UP000279089">
    <property type="component" value="Unassembled WGS sequence"/>
</dbReference>
<accession>A0A3N4MPY3</accession>
<proteinExistence type="predicted"/>
<organism evidence="1 2">
    <name type="scientific">Chitinophaga barathri</name>
    <dbReference type="NCBI Taxonomy" id="1647451"/>
    <lineage>
        <taxon>Bacteria</taxon>
        <taxon>Pseudomonadati</taxon>
        <taxon>Bacteroidota</taxon>
        <taxon>Chitinophagia</taxon>
        <taxon>Chitinophagales</taxon>
        <taxon>Chitinophagaceae</taxon>
        <taxon>Chitinophaga</taxon>
    </lineage>
</organism>
<sequence>MGKQTSLLKFTGRLGDVIGYRRNGEYFVRSAPEEVRQTPATRRASRAFGIASRRARFIREAIVPQLLLHCNGSLVNRLNKTIMRAGRDFIPAVQGFRFNAHAGVENVFTIPPVFTKDGVLRIPPQPVSLRGKYTHLEISVITTRISFEERKVEETDVSGEIIDLTKPFEGMELGFAAPAKGVLLVVLQVRACTMCNGVIYPSGARKHTAADIVAAISAVSTVKKQRGARKQKRRVGNAPMLYVAPLTRRAFTSLRE</sequence>
<gene>
    <name evidence="1" type="ORF">EG028_08440</name>
</gene>
<dbReference type="AlphaFoldDB" id="A0A3N4MPY3"/>
<dbReference type="RefSeq" id="WP_120515136.1">
    <property type="nucleotide sequence ID" value="NZ_QXZY01000002.1"/>
</dbReference>
<comment type="caution">
    <text evidence="1">The sequence shown here is derived from an EMBL/GenBank/DDBJ whole genome shotgun (WGS) entry which is preliminary data.</text>
</comment>
<name>A0A3N4MPY3_9BACT</name>
<protein>
    <submittedName>
        <fullName evidence="1">Uncharacterized protein</fullName>
    </submittedName>
</protein>
<dbReference type="OrthoDB" id="680708at2"/>
<evidence type="ECO:0000313" key="2">
    <source>
        <dbReference type="Proteomes" id="UP000279089"/>
    </source>
</evidence>